<protein>
    <submittedName>
        <fullName evidence="1">Uncharacterized protein</fullName>
    </submittedName>
</protein>
<evidence type="ECO:0000313" key="2">
    <source>
        <dbReference type="Proteomes" id="UP000019335"/>
    </source>
</evidence>
<organism evidence="1 2">
    <name type="scientific">Nannochloropsis gaditana</name>
    <dbReference type="NCBI Taxonomy" id="72520"/>
    <lineage>
        <taxon>Eukaryota</taxon>
        <taxon>Sar</taxon>
        <taxon>Stramenopiles</taxon>
        <taxon>Ochrophyta</taxon>
        <taxon>Eustigmatophyceae</taxon>
        <taxon>Eustigmatales</taxon>
        <taxon>Monodopsidaceae</taxon>
        <taxon>Nannochloropsis</taxon>
    </lineage>
</organism>
<dbReference type="AlphaFoldDB" id="W7U1M9"/>
<dbReference type="EMBL" id="AZIL01000119">
    <property type="protein sequence ID" value="EWM29708.1"/>
    <property type="molecule type" value="Genomic_DNA"/>
</dbReference>
<proteinExistence type="predicted"/>
<dbReference type="Proteomes" id="UP000019335">
    <property type="component" value="Chromosome 2"/>
</dbReference>
<name>W7U1M9_9STRA</name>
<reference evidence="1 2" key="1">
    <citation type="journal article" date="2014" name="Mol. Plant">
        <title>Chromosome Scale Genome Assembly and Transcriptome Profiling of Nannochloropsis gaditana in Nitrogen Depletion.</title>
        <authorList>
            <person name="Corteggiani Carpinelli E."/>
            <person name="Telatin A."/>
            <person name="Vitulo N."/>
            <person name="Forcato C."/>
            <person name="D'Angelo M."/>
            <person name="Schiavon R."/>
            <person name="Vezzi A."/>
            <person name="Giacometti G.M."/>
            <person name="Morosinotto T."/>
            <person name="Valle G."/>
        </authorList>
    </citation>
    <scope>NUCLEOTIDE SEQUENCE [LARGE SCALE GENOMIC DNA]</scope>
    <source>
        <strain evidence="1 2">B-31</strain>
    </source>
</reference>
<comment type="caution">
    <text evidence="1">The sequence shown here is derived from an EMBL/GenBank/DDBJ whole genome shotgun (WGS) entry which is preliminary data.</text>
</comment>
<gene>
    <name evidence="1" type="ORF">Naga_100124g7</name>
</gene>
<accession>W7U1M9</accession>
<keyword evidence="2" id="KW-1185">Reference proteome</keyword>
<sequence>MGNCFGGGGGRDTRHEGILNPVASEDLLVAQSPLPSPQHFNQKTSNESKLVPTFDEGRLKELSQVVPLRETMLDFVKHGRCLLDDVADSCAAPAQKTWDRTAKGAHALKGAAKTPRLKIWQKGFQGGCGHDIFINCVELLYETLLKIDMERAAE</sequence>
<evidence type="ECO:0000313" key="1">
    <source>
        <dbReference type="EMBL" id="EWM29708.1"/>
    </source>
</evidence>